<evidence type="ECO:0000256" key="1">
    <source>
        <dbReference type="SAM" id="MobiDB-lite"/>
    </source>
</evidence>
<feature type="compositionally biased region" description="Basic residues" evidence="1">
    <location>
        <begin position="59"/>
        <end position="72"/>
    </location>
</feature>
<sequence length="245" mass="27444">MSEKSISTVEDTLPDDELDQERPAASVHNNQPPTPPRSNSALNDYSDVESVDSQSSMSARRRRQRGGRKQKRDRIPPSVLQSATEFEIPKSAPQEPEAQADAESIGITSPPEEYDDEALRKARSTRTRGSTSERSSTKESQRDTGIKAFSVATAESSGRRPVGITIERPKEAEKPNRDSSRKGTSKTDEKLAEGRKEEEEEEHEEKRDTEKDTRKPVSIRLDLNLEVEILLRAKIKGDITITFLE</sequence>
<reference evidence="3" key="2">
    <citation type="submission" date="2015-01" db="EMBL/GenBank/DDBJ databases">
        <title>Evolutionary Origins and Diversification of the Mycorrhizal Mutualists.</title>
        <authorList>
            <consortium name="DOE Joint Genome Institute"/>
            <consortium name="Mycorrhizal Genomics Consortium"/>
            <person name="Kohler A."/>
            <person name="Kuo A."/>
            <person name="Nagy L.G."/>
            <person name="Floudas D."/>
            <person name="Copeland A."/>
            <person name="Barry K.W."/>
            <person name="Cichocki N."/>
            <person name="Veneault-Fourrey C."/>
            <person name="LaButti K."/>
            <person name="Lindquist E.A."/>
            <person name="Lipzen A."/>
            <person name="Lundell T."/>
            <person name="Morin E."/>
            <person name="Murat C."/>
            <person name="Riley R."/>
            <person name="Ohm R."/>
            <person name="Sun H."/>
            <person name="Tunlid A."/>
            <person name="Henrissat B."/>
            <person name="Grigoriev I.V."/>
            <person name="Hibbett D.S."/>
            <person name="Martin F."/>
        </authorList>
    </citation>
    <scope>NUCLEOTIDE SEQUENCE [LARGE SCALE GENOMIC DNA]</scope>
    <source>
        <strain evidence="3">Zn</strain>
    </source>
</reference>
<dbReference type="STRING" id="913774.A0A0C3DBW4"/>
<reference evidence="2 3" key="1">
    <citation type="submission" date="2014-04" db="EMBL/GenBank/DDBJ databases">
        <authorList>
            <consortium name="DOE Joint Genome Institute"/>
            <person name="Kuo A."/>
            <person name="Martino E."/>
            <person name="Perotto S."/>
            <person name="Kohler A."/>
            <person name="Nagy L.G."/>
            <person name="Floudas D."/>
            <person name="Copeland A."/>
            <person name="Barry K.W."/>
            <person name="Cichocki N."/>
            <person name="Veneault-Fourrey C."/>
            <person name="LaButti K."/>
            <person name="Lindquist E.A."/>
            <person name="Lipzen A."/>
            <person name="Lundell T."/>
            <person name="Morin E."/>
            <person name="Murat C."/>
            <person name="Sun H."/>
            <person name="Tunlid A."/>
            <person name="Henrissat B."/>
            <person name="Grigoriev I.V."/>
            <person name="Hibbett D.S."/>
            <person name="Martin F."/>
            <person name="Nordberg H.P."/>
            <person name="Cantor M.N."/>
            <person name="Hua S.X."/>
        </authorList>
    </citation>
    <scope>NUCLEOTIDE SEQUENCE [LARGE SCALE GENOMIC DNA]</scope>
    <source>
        <strain evidence="2 3">Zn</strain>
    </source>
</reference>
<dbReference type="PANTHER" id="PTHR35587">
    <property type="entry name" value="EXPRESSED PROTEIN"/>
    <property type="match status" value="1"/>
</dbReference>
<protein>
    <submittedName>
        <fullName evidence="2">Uncharacterized protein</fullName>
    </submittedName>
</protein>
<feature type="compositionally biased region" description="Basic and acidic residues" evidence="1">
    <location>
        <begin position="167"/>
        <end position="197"/>
    </location>
</feature>
<proteinExistence type="predicted"/>
<evidence type="ECO:0000313" key="2">
    <source>
        <dbReference type="EMBL" id="KIM99432.1"/>
    </source>
</evidence>
<keyword evidence="3" id="KW-1185">Reference proteome</keyword>
<dbReference type="Proteomes" id="UP000054321">
    <property type="component" value="Unassembled WGS sequence"/>
</dbReference>
<gene>
    <name evidence="2" type="ORF">OIDMADRAFT_20032</name>
</gene>
<feature type="compositionally biased region" description="Polar residues" evidence="1">
    <location>
        <begin position="27"/>
        <end position="43"/>
    </location>
</feature>
<name>A0A0C3DBW4_OIDMZ</name>
<dbReference type="EMBL" id="KN832879">
    <property type="protein sequence ID" value="KIM99432.1"/>
    <property type="molecule type" value="Genomic_DNA"/>
</dbReference>
<feature type="compositionally biased region" description="Polar residues" evidence="1">
    <location>
        <begin position="1"/>
        <end position="10"/>
    </location>
</feature>
<dbReference type="HOGENOM" id="CLU_1124631_0_0_1"/>
<evidence type="ECO:0000313" key="3">
    <source>
        <dbReference type="Proteomes" id="UP000054321"/>
    </source>
</evidence>
<feature type="compositionally biased region" description="Basic and acidic residues" evidence="1">
    <location>
        <begin position="135"/>
        <end position="145"/>
    </location>
</feature>
<organism evidence="2 3">
    <name type="scientific">Oidiodendron maius (strain Zn)</name>
    <dbReference type="NCBI Taxonomy" id="913774"/>
    <lineage>
        <taxon>Eukaryota</taxon>
        <taxon>Fungi</taxon>
        <taxon>Dikarya</taxon>
        <taxon>Ascomycota</taxon>
        <taxon>Pezizomycotina</taxon>
        <taxon>Leotiomycetes</taxon>
        <taxon>Leotiomycetes incertae sedis</taxon>
        <taxon>Myxotrichaceae</taxon>
        <taxon>Oidiodendron</taxon>
    </lineage>
</organism>
<dbReference type="AlphaFoldDB" id="A0A0C3DBW4"/>
<feature type="compositionally biased region" description="Low complexity" evidence="1">
    <location>
        <begin position="92"/>
        <end position="103"/>
    </location>
</feature>
<feature type="region of interest" description="Disordered" evidence="1">
    <location>
        <begin position="1"/>
        <end position="216"/>
    </location>
</feature>
<feature type="compositionally biased region" description="Basic and acidic residues" evidence="1">
    <location>
        <begin position="204"/>
        <end position="215"/>
    </location>
</feature>
<dbReference type="PANTHER" id="PTHR35587:SF3">
    <property type="entry name" value="EXPRESSED PROTEIN"/>
    <property type="match status" value="1"/>
</dbReference>
<accession>A0A0C3DBW4</accession>
<dbReference type="InParanoid" id="A0A0C3DBW4"/>
<dbReference type="OrthoDB" id="3600211at2759"/>